<organism evidence="1 2">
    <name type="scientific">Trichogramma kaykai</name>
    <dbReference type="NCBI Taxonomy" id="54128"/>
    <lineage>
        <taxon>Eukaryota</taxon>
        <taxon>Metazoa</taxon>
        <taxon>Ecdysozoa</taxon>
        <taxon>Arthropoda</taxon>
        <taxon>Hexapoda</taxon>
        <taxon>Insecta</taxon>
        <taxon>Pterygota</taxon>
        <taxon>Neoptera</taxon>
        <taxon>Endopterygota</taxon>
        <taxon>Hymenoptera</taxon>
        <taxon>Apocrita</taxon>
        <taxon>Proctotrupomorpha</taxon>
        <taxon>Chalcidoidea</taxon>
        <taxon>Trichogrammatidae</taxon>
        <taxon>Trichogramma</taxon>
    </lineage>
</organism>
<evidence type="ECO:0000313" key="2">
    <source>
        <dbReference type="Proteomes" id="UP001627154"/>
    </source>
</evidence>
<sequence length="255" mass="28189">MSGHRPLRTSAGPRSGWSARTLDEEAFSERLSGVTIPHTTPEHPEDMAAALITAITGACSASISGRGSRHRRRHEPFYWWTEEIAALRRQCLRARRLAQRARGRAMEGARLSKFAIARGRLRTAIEDSKRRCWIALYDEVDRDVWGRPYGTVMSRLRGPRATPPREPSLVRRTVTALFPTVTEELIRPPAGPVGAIVPAVTLEELRRARGRIRDGAAPGPDGVPNRAFKLAVALRPDAFLRVYSACLSGGVFPSP</sequence>
<protein>
    <recommendedName>
        <fullName evidence="3">Reverse transcriptase</fullName>
    </recommendedName>
</protein>
<comment type="caution">
    <text evidence="1">The sequence shown here is derived from an EMBL/GenBank/DDBJ whole genome shotgun (WGS) entry which is preliminary data.</text>
</comment>
<accession>A0ABD2XPT0</accession>
<proteinExistence type="predicted"/>
<evidence type="ECO:0008006" key="3">
    <source>
        <dbReference type="Google" id="ProtNLM"/>
    </source>
</evidence>
<dbReference type="AlphaFoldDB" id="A0ABD2XPT0"/>
<evidence type="ECO:0000313" key="1">
    <source>
        <dbReference type="EMBL" id="KAL3406864.1"/>
    </source>
</evidence>
<dbReference type="Proteomes" id="UP001627154">
    <property type="component" value="Unassembled WGS sequence"/>
</dbReference>
<dbReference type="EMBL" id="JBJJXI010000018">
    <property type="protein sequence ID" value="KAL3406864.1"/>
    <property type="molecule type" value="Genomic_DNA"/>
</dbReference>
<gene>
    <name evidence="1" type="ORF">TKK_000986</name>
</gene>
<name>A0ABD2XPT0_9HYME</name>
<keyword evidence="2" id="KW-1185">Reference proteome</keyword>
<reference evidence="1 2" key="1">
    <citation type="journal article" date="2024" name="bioRxiv">
        <title>A reference genome for Trichogramma kaykai: A tiny desert-dwelling parasitoid wasp with competing sex-ratio distorters.</title>
        <authorList>
            <person name="Culotta J."/>
            <person name="Lindsey A.R."/>
        </authorList>
    </citation>
    <scope>NUCLEOTIDE SEQUENCE [LARGE SCALE GENOMIC DNA]</scope>
    <source>
        <strain evidence="1 2">KSX58</strain>
    </source>
</reference>